<keyword evidence="2" id="KW-0732">Signal</keyword>
<accession>A0A7R9Z8N9</accession>
<dbReference type="CDD" id="cd02947">
    <property type="entry name" value="TRX_family"/>
    <property type="match status" value="1"/>
</dbReference>
<evidence type="ECO:0000259" key="3">
    <source>
        <dbReference type="PROSITE" id="PS51352"/>
    </source>
</evidence>
<feature type="chain" id="PRO_5031554841" description="Thioredoxin domain-containing protein" evidence="2">
    <location>
        <begin position="25"/>
        <end position="228"/>
    </location>
</feature>
<feature type="signal peptide" evidence="2">
    <location>
        <begin position="1"/>
        <end position="24"/>
    </location>
</feature>
<evidence type="ECO:0000313" key="4">
    <source>
        <dbReference type="EMBL" id="CAD8311877.1"/>
    </source>
</evidence>
<gene>
    <name evidence="4" type="ORF">TDUB1175_LOCUS10666</name>
</gene>
<dbReference type="Pfam" id="PF00085">
    <property type="entry name" value="Thioredoxin"/>
    <property type="match status" value="1"/>
</dbReference>
<evidence type="ECO:0000256" key="1">
    <source>
        <dbReference type="ARBA" id="ARBA00008987"/>
    </source>
</evidence>
<sequence length="228" mass="25696">MTQLTKSTALSALALFLAIGTASAFGLGVGVKPGVNKRNSCIAKPSIQRNRFAASSPSYEHHCGNPRSKRFYIDHDEFDESRTSMIQNPPPQFSRMRKRKEVVSSVDTLENFETEVLSEKERMVVVRFHAPWCKTCRSIKVAYERLAAANPEIKFVDVSLTNKNPDLRDTMDVKAVPYVHVYHPEAGLVESNGLDRKRLTTFKRVLASYREGKSVLPEEGATKNPYEF</sequence>
<organism evidence="4">
    <name type="scientific">Pseudictyota dubia</name>
    <dbReference type="NCBI Taxonomy" id="2749911"/>
    <lineage>
        <taxon>Eukaryota</taxon>
        <taxon>Sar</taxon>
        <taxon>Stramenopiles</taxon>
        <taxon>Ochrophyta</taxon>
        <taxon>Bacillariophyta</taxon>
        <taxon>Mediophyceae</taxon>
        <taxon>Biddulphiophycidae</taxon>
        <taxon>Eupodiscales</taxon>
        <taxon>Odontellaceae</taxon>
        <taxon>Pseudictyota</taxon>
    </lineage>
</organism>
<proteinExistence type="inferred from homology"/>
<dbReference type="PANTHER" id="PTHR43601">
    <property type="entry name" value="THIOREDOXIN, MITOCHONDRIAL"/>
    <property type="match status" value="1"/>
</dbReference>
<dbReference type="Gene3D" id="3.40.30.10">
    <property type="entry name" value="Glutaredoxin"/>
    <property type="match status" value="1"/>
</dbReference>
<dbReference type="SUPFAM" id="SSF52833">
    <property type="entry name" value="Thioredoxin-like"/>
    <property type="match status" value="1"/>
</dbReference>
<comment type="similarity">
    <text evidence="1">Belongs to the thioredoxin family.</text>
</comment>
<dbReference type="PROSITE" id="PS51352">
    <property type="entry name" value="THIOREDOXIN_2"/>
    <property type="match status" value="1"/>
</dbReference>
<dbReference type="EMBL" id="HBED01021395">
    <property type="protein sequence ID" value="CAD8311877.1"/>
    <property type="molecule type" value="Transcribed_RNA"/>
</dbReference>
<feature type="domain" description="Thioredoxin" evidence="3">
    <location>
        <begin position="84"/>
        <end position="221"/>
    </location>
</feature>
<dbReference type="PANTHER" id="PTHR43601:SF32">
    <property type="entry name" value="THIOREDOXIN-LIKE 2-2, CHLOROPLASTIC"/>
    <property type="match status" value="1"/>
</dbReference>
<dbReference type="AlphaFoldDB" id="A0A7R9Z8N9"/>
<protein>
    <recommendedName>
        <fullName evidence="3">Thioredoxin domain-containing protein</fullName>
    </recommendedName>
</protein>
<dbReference type="InterPro" id="IPR013766">
    <property type="entry name" value="Thioredoxin_domain"/>
</dbReference>
<dbReference type="InterPro" id="IPR036249">
    <property type="entry name" value="Thioredoxin-like_sf"/>
</dbReference>
<dbReference type="GO" id="GO:0045454">
    <property type="term" value="P:cell redox homeostasis"/>
    <property type="evidence" value="ECO:0007669"/>
    <property type="project" value="TreeGrafter"/>
</dbReference>
<name>A0A7R9Z8N9_9STRA</name>
<reference evidence="4" key="1">
    <citation type="submission" date="2021-01" db="EMBL/GenBank/DDBJ databases">
        <authorList>
            <person name="Corre E."/>
            <person name="Pelletier E."/>
            <person name="Niang G."/>
            <person name="Scheremetjew M."/>
            <person name="Finn R."/>
            <person name="Kale V."/>
            <person name="Holt S."/>
            <person name="Cochrane G."/>
            <person name="Meng A."/>
            <person name="Brown T."/>
            <person name="Cohen L."/>
        </authorList>
    </citation>
    <scope>NUCLEOTIDE SEQUENCE</scope>
    <source>
        <strain evidence="4">CCMP147</strain>
    </source>
</reference>
<evidence type="ECO:0000256" key="2">
    <source>
        <dbReference type="SAM" id="SignalP"/>
    </source>
</evidence>